<evidence type="ECO:0000256" key="3">
    <source>
        <dbReference type="ARBA" id="ARBA00007681"/>
    </source>
</evidence>
<comment type="similarity">
    <text evidence="3 11">Belongs to the ATPase gamma chain family.</text>
</comment>
<evidence type="ECO:0000256" key="6">
    <source>
        <dbReference type="ARBA" id="ARBA00022781"/>
    </source>
</evidence>
<organism evidence="12 13">
    <name type="scientific">Enterococcus mundtii</name>
    <dbReference type="NCBI Taxonomy" id="53346"/>
    <lineage>
        <taxon>Bacteria</taxon>
        <taxon>Bacillati</taxon>
        <taxon>Bacillota</taxon>
        <taxon>Bacilli</taxon>
        <taxon>Lactobacillales</taxon>
        <taxon>Enterococcaceae</taxon>
        <taxon>Enterococcus</taxon>
    </lineage>
</organism>
<name>A0AAI8R7L3_ENTMU</name>
<accession>A0AAI8R7L3</accession>
<evidence type="ECO:0000256" key="8">
    <source>
        <dbReference type="ARBA" id="ARBA00023136"/>
    </source>
</evidence>
<keyword evidence="10 11" id="KW-0066">ATP synthesis</keyword>
<sequence length="298" mass="33226">MGASLNEIKTRIASTKKTSQITRAMQMVSASKLTKSEASSQKFQIYANKVREIVTHLTATQLTDIASANPRGDVNYNSMLISRPVKKTGYIVITADGGLVGGYNSSILKQTMSILEEDHQSPDEYVMIAIGGTGADFFKARDINLAYELRNLSDQPSFDEVRKIVNMATTMYQNEVFDELYVCYNHHINSLTSQFRVEKMLPISDLDPGEAKSFEQEYIFEPSKEEILTQLLPQYAESLIYGAIVDAKTAEHAAGMTAMKTATDNAANIIDDLTVSYNRARQGRSPKKLPKLLPEHRH</sequence>
<proteinExistence type="inferred from homology"/>
<evidence type="ECO:0000256" key="11">
    <source>
        <dbReference type="HAMAP-Rule" id="MF_00815"/>
    </source>
</evidence>
<keyword evidence="9 11" id="KW-0139">CF(1)</keyword>
<dbReference type="FunFam" id="3.40.1380.10:FF:000002">
    <property type="entry name" value="ATP synthase gamma chain"/>
    <property type="match status" value="1"/>
</dbReference>
<dbReference type="HAMAP" id="MF_00815">
    <property type="entry name" value="ATP_synth_gamma_bact"/>
    <property type="match status" value="1"/>
</dbReference>
<dbReference type="SUPFAM" id="SSF52943">
    <property type="entry name" value="ATP synthase (F1-ATPase), gamma subunit"/>
    <property type="match status" value="1"/>
</dbReference>
<dbReference type="PANTHER" id="PTHR11693">
    <property type="entry name" value="ATP SYNTHASE GAMMA CHAIN"/>
    <property type="match status" value="1"/>
</dbReference>
<dbReference type="InterPro" id="IPR035968">
    <property type="entry name" value="ATP_synth_F1_ATPase_gsu"/>
</dbReference>
<dbReference type="GO" id="GO:0005886">
    <property type="term" value="C:plasma membrane"/>
    <property type="evidence" value="ECO:0007669"/>
    <property type="project" value="UniProtKB-SubCell"/>
</dbReference>
<dbReference type="PRINTS" id="PR00126">
    <property type="entry name" value="ATPASEGAMMA"/>
</dbReference>
<evidence type="ECO:0000256" key="1">
    <source>
        <dbReference type="ARBA" id="ARBA00003456"/>
    </source>
</evidence>
<keyword evidence="7 11" id="KW-0406">Ion transport</keyword>
<dbReference type="GO" id="GO:0042777">
    <property type="term" value="P:proton motive force-driven plasma membrane ATP synthesis"/>
    <property type="evidence" value="ECO:0007669"/>
    <property type="project" value="UniProtKB-UniRule"/>
</dbReference>
<evidence type="ECO:0000256" key="9">
    <source>
        <dbReference type="ARBA" id="ARBA00023196"/>
    </source>
</evidence>
<dbReference type="GO" id="GO:0045259">
    <property type="term" value="C:proton-transporting ATP synthase complex"/>
    <property type="evidence" value="ECO:0007669"/>
    <property type="project" value="UniProtKB-KW"/>
</dbReference>
<dbReference type="PANTHER" id="PTHR11693:SF22">
    <property type="entry name" value="ATP SYNTHASE SUBUNIT GAMMA, MITOCHONDRIAL"/>
    <property type="match status" value="1"/>
</dbReference>
<dbReference type="GO" id="GO:0005524">
    <property type="term" value="F:ATP binding"/>
    <property type="evidence" value="ECO:0007669"/>
    <property type="project" value="UniProtKB-UniRule"/>
</dbReference>
<dbReference type="AlphaFoldDB" id="A0AAI8R7L3"/>
<keyword evidence="4 11" id="KW-0813">Transport</keyword>
<keyword evidence="6 11" id="KW-0375">Hydrogen ion transport</keyword>
<dbReference type="GO" id="GO:0046933">
    <property type="term" value="F:proton-transporting ATP synthase activity, rotational mechanism"/>
    <property type="evidence" value="ECO:0007669"/>
    <property type="project" value="UniProtKB-UniRule"/>
</dbReference>
<protein>
    <recommendedName>
        <fullName evidence="11">ATP synthase gamma chain</fullName>
    </recommendedName>
    <alternativeName>
        <fullName evidence="11">ATP synthase F1 sector gamma subunit</fullName>
    </alternativeName>
    <alternativeName>
        <fullName evidence="11">F-ATPase gamma subunit</fullName>
    </alternativeName>
</protein>
<dbReference type="InterPro" id="IPR000131">
    <property type="entry name" value="ATP_synth_F1_gsu"/>
</dbReference>
<dbReference type="Pfam" id="PF00231">
    <property type="entry name" value="ATP-synt"/>
    <property type="match status" value="1"/>
</dbReference>
<keyword evidence="8 11" id="KW-0472">Membrane</keyword>
<reference evidence="12 13" key="1">
    <citation type="submission" date="2019-07" db="EMBL/GenBank/DDBJ databases">
        <title>antibiotic susceptibility of plant-derived lactic acid bacteria.</title>
        <authorList>
            <person name="Sugiyama M."/>
            <person name="Noda M."/>
        </authorList>
    </citation>
    <scope>NUCLEOTIDE SEQUENCE [LARGE SCALE GENOMIC DNA]</scope>
    <source>
        <strain evidence="12 13">15-1A</strain>
    </source>
</reference>
<evidence type="ECO:0000313" key="13">
    <source>
        <dbReference type="Proteomes" id="UP000509460"/>
    </source>
</evidence>
<evidence type="ECO:0000313" key="12">
    <source>
        <dbReference type="EMBL" id="BBM13880.1"/>
    </source>
</evidence>
<gene>
    <name evidence="11 12" type="primary">atpG</name>
    <name evidence="12" type="ORF">EM151A_0641</name>
</gene>
<evidence type="ECO:0000256" key="4">
    <source>
        <dbReference type="ARBA" id="ARBA00022448"/>
    </source>
</evidence>
<dbReference type="Gene3D" id="3.40.1380.10">
    <property type="match status" value="1"/>
</dbReference>
<evidence type="ECO:0000256" key="5">
    <source>
        <dbReference type="ARBA" id="ARBA00022475"/>
    </source>
</evidence>
<evidence type="ECO:0000256" key="10">
    <source>
        <dbReference type="ARBA" id="ARBA00023310"/>
    </source>
</evidence>
<dbReference type="Gene3D" id="1.10.287.80">
    <property type="entry name" value="ATP synthase, gamma subunit, helix hairpin domain"/>
    <property type="match status" value="1"/>
</dbReference>
<dbReference type="NCBIfam" id="TIGR01146">
    <property type="entry name" value="ATPsyn_F1gamma"/>
    <property type="match status" value="1"/>
</dbReference>
<dbReference type="Proteomes" id="UP000509460">
    <property type="component" value="Chromosome"/>
</dbReference>
<keyword evidence="5 11" id="KW-1003">Cell membrane</keyword>
<dbReference type="EMBL" id="AP019810">
    <property type="protein sequence ID" value="BBM13880.1"/>
    <property type="molecule type" value="Genomic_DNA"/>
</dbReference>
<comment type="subcellular location">
    <subcellularLocation>
        <location evidence="2 11">Cell membrane</location>
        <topology evidence="2 11">Peripheral membrane protein</topology>
    </subcellularLocation>
</comment>
<dbReference type="NCBIfam" id="NF004147">
    <property type="entry name" value="PRK05621.2-1"/>
    <property type="match status" value="1"/>
</dbReference>
<comment type="subunit">
    <text evidence="11">F-type ATPases have 2 components, CF(1) - the catalytic core - and CF(0) - the membrane proton channel. CF(1) has five subunits: alpha(3), beta(3), gamma(1), delta(1), epsilon(1). CF(0) has three main subunits: a, b and c.</text>
</comment>
<evidence type="ECO:0000256" key="7">
    <source>
        <dbReference type="ARBA" id="ARBA00023065"/>
    </source>
</evidence>
<evidence type="ECO:0000256" key="2">
    <source>
        <dbReference type="ARBA" id="ARBA00004202"/>
    </source>
</evidence>
<dbReference type="CDD" id="cd12151">
    <property type="entry name" value="F1-ATPase_gamma"/>
    <property type="match status" value="1"/>
</dbReference>
<comment type="function">
    <text evidence="1 11">Produces ATP from ADP in the presence of a proton gradient across the membrane. The gamma chain is believed to be important in regulating ATPase activity and the flow of protons through the CF(0) complex.</text>
</comment>